<evidence type="ECO:0000256" key="1">
    <source>
        <dbReference type="RuleBase" id="RU003513"/>
    </source>
</evidence>
<dbReference type="EMBL" id="JACXAA010000001">
    <property type="protein sequence ID" value="MBD2751374.1"/>
    <property type="molecule type" value="Genomic_DNA"/>
</dbReference>
<proteinExistence type="inferred from homology"/>
<gene>
    <name evidence="3" type="primary">wecB</name>
    <name evidence="3" type="ORF">IC230_00605</name>
</gene>
<comment type="similarity">
    <text evidence="1">Belongs to the UDP-N-acetylglucosamine 2-epimerase family.</text>
</comment>
<evidence type="ECO:0000313" key="4">
    <source>
        <dbReference type="Proteomes" id="UP000653797"/>
    </source>
</evidence>
<dbReference type="SUPFAM" id="SSF53756">
    <property type="entry name" value="UDP-Glycosyltransferase/glycogen phosphorylase"/>
    <property type="match status" value="1"/>
</dbReference>
<accession>A0A927GB96</accession>
<evidence type="ECO:0000313" key="3">
    <source>
        <dbReference type="EMBL" id="MBD2751374.1"/>
    </source>
</evidence>
<comment type="caution">
    <text evidence="3">The sequence shown here is derived from an EMBL/GenBank/DDBJ whole genome shotgun (WGS) entry which is preliminary data.</text>
</comment>
<dbReference type="CDD" id="cd03786">
    <property type="entry name" value="GTB_UDP-GlcNAc_2-Epimerase"/>
    <property type="match status" value="1"/>
</dbReference>
<dbReference type="InterPro" id="IPR003331">
    <property type="entry name" value="UDP_GlcNAc_Epimerase_2_dom"/>
</dbReference>
<dbReference type="EC" id="5.1.3.14" evidence="3"/>
<dbReference type="Gene3D" id="3.40.50.2000">
    <property type="entry name" value="Glycogen Phosphorylase B"/>
    <property type="match status" value="2"/>
</dbReference>
<evidence type="ECO:0000259" key="2">
    <source>
        <dbReference type="Pfam" id="PF02350"/>
    </source>
</evidence>
<dbReference type="InterPro" id="IPR029767">
    <property type="entry name" value="WecB-like"/>
</dbReference>
<protein>
    <submittedName>
        <fullName evidence="3">UDP-N-acetylglucosamine 2-epimerase (Non-hydrolyzing)</fullName>
        <ecNumber evidence="3">5.1.3.14</ecNumber>
    </submittedName>
</protein>
<dbReference type="AlphaFoldDB" id="A0A927GB96"/>
<dbReference type="RefSeq" id="WP_191037023.1">
    <property type="nucleotide sequence ID" value="NZ_JACXAA010000001.1"/>
</dbReference>
<keyword evidence="4" id="KW-1185">Reference proteome</keyword>
<sequence length="370" mass="41214">MKILNIVGARPNFIKVAPLHKAFRTYPAIESKIVHTGQHYDTQLSDIFFHQLDLPQPDYQLNVCPETPTRQTADILLKFEQVLLTEQPDWILVVGDVTSTLACALAASQAGVCIAHVEAGLRSGDRQMPEERNRTITDALAELLFVTEPAGLHNLRREGISDGRVHFVGNVMIDTLAQYRQKANELDTVGAMGLISGSYVLMTMHRPSNVDSEEGLNRILKIVEETACRKTVLFSLHPRTKASLLRNGLMMRLMAIPNVRLLEPQGYLEFLNLMEHATAIITDSGGIQEETTYLNVPCLTFRNSTERPVTVELGTNHLLADLNPETVRQKLTEILEGRAKMGSVPPLWDGQTAGRIAEIMHNTPIRIKKA</sequence>
<keyword evidence="1 3" id="KW-0413">Isomerase</keyword>
<reference evidence="3" key="1">
    <citation type="submission" date="2020-09" db="EMBL/GenBank/DDBJ databases">
        <authorList>
            <person name="Kim M.K."/>
        </authorList>
    </citation>
    <scope>NUCLEOTIDE SEQUENCE</scope>
    <source>
        <strain evidence="3">BT704</strain>
    </source>
</reference>
<dbReference type="Pfam" id="PF02350">
    <property type="entry name" value="Epimerase_2"/>
    <property type="match status" value="1"/>
</dbReference>
<dbReference type="GO" id="GO:0008761">
    <property type="term" value="F:UDP-N-acetylglucosamine 2-epimerase activity"/>
    <property type="evidence" value="ECO:0007669"/>
    <property type="project" value="UniProtKB-EC"/>
</dbReference>
<organism evidence="3 4">
    <name type="scientific">Spirosoma validum</name>
    <dbReference type="NCBI Taxonomy" id="2771355"/>
    <lineage>
        <taxon>Bacteria</taxon>
        <taxon>Pseudomonadati</taxon>
        <taxon>Bacteroidota</taxon>
        <taxon>Cytophagia</taxon>
        <taxon>Cytophagales</taxon>
        <taxon>Cytophagaceae</taxon>
        <taxon>Spirosoma</taxon>
    </lineage>
</organism>
<dbReference type="PANTHER" id="PTHR43174:SF1">
    <property type="entry name" value="UDP-N-ACETYLGLUCOSAMINE 2-EPIMERASE"/>
    <property type="match status" value="1"/>
</dbReference>
<dbReference type="Proteomes" id="UP000653797">
    <property type="component" value="Unassembled WGS sequence"/>
</dbReference>
<name>A0A927GB96_9BACT</name>
<dbReference type="PANTHER" id="PTHR43174">
    <property type="entry name" value="UDP-N-ACETYLGLUCOSAMINE 2-EPIMERASE"/>
    <property type="match status" value="1"/>
</dbReference>
<feature type="domain" description="UDP-N-acetylglucosamine 2-epimerase" evidence="2">
    <location>
        <begin position="22"/>
        <end position="360"/>
    </location>
</feature>
<dbReference type="NCBIfam" id="TIGR00236">
    <property type="entry name" value="wecB"/>
    <property type="match status" value="1"/>
</dbReference>